<evidence type="ECO:0000313" key="3">
    <source>
        <dbReference type="Proteomes" id="UP000281474"/>
    </source>
</evidence>
<keyword evidence="1" id="KW-0732">Signal</keyword>
<keyword evidence="3" id="KW-1185">Reference proteome</keyword>
<sequence>MKKIVMALFLVFLVSGCTITPVPDNLELEPRSDNQATVYVYTYKTGILNSGIDAPFVFDDVQLTKLNTGEYYKFLTNSGKHTFQFHPRGIFSKNVINIELKPSGTYFFRAVGGLTPYVYQIRDPEEIYDTYTKIKAGYYEYSEVD</sequence>
<name>A0A3L8PTT6_9GAMM</name>
<comment type="caution">
    <text evidence="2">The sequence shown here is derived from an EMBL/GenBank/DDBJ whole genome shotgun (WGS) entry which is preliminary data.</text>
</comment>
<gene>
    <name evidence="2" type="ORF">D5018_15770</name>
</gene>
<evidence type="ECO:0000256" key="1">
    <source>
        <dbReference type="SAM" id="SignalP"/>
    </source>
</evidence>
<evidence type="ECO:0008006" key="4">
    <source>
        <dbReference type="Google" id="ProtNLM"/>
    </source>
</evidence>
<feature type="chain" id="PRO_5017959790" description="DUF2846 domain-containing protein" evidence="1">
    <location>
        <begin position="21"/>
        <end position="145"/>
    </location>
</feature>
<proteinExistence type="predicted"/>
<organism evidence="2 3">
    <name type="scientific">Parashewanella curva</name>
    <dbReference type="NCBI Taxonomy" id="2338552"/>
    <lineage>
        <taxon>Bacteria</taxon>
        <taxon>Pseudomonadati</taxon>
        <taxon>Pseudomonadota</taxon>
        <taxon>Gammaproteobacteria</taxon>
        <taxon>Alteromonadales</taxon>
        <taxon>Shewanellaceae</taxon>
        <taxon>Parashewanella</taxon>
    </lineage>
</organism>
<dbReference type="EMBL" id="QZEI01000058">
    <property type="protein sequence ID" value="RLV58716.1"/>
    <property type="molecule type" value="Genomic_DNA"/>
</dbReference>
<accession>A0A3L8PTT6</accession>
<dbReference type="Proteomes" id="UP000281474">
    <property type="component" value="Unassembled WGS sequence"/>
</dbReference>
<dbReference type="AlphaFoldDB" id="A0A3L8PTT6"/>
<reference evidence="2 3" key="1">
    <citation type="submission" date="2018-09" db="EMBL/GenBank/DDBJ databases">
        <title>Phylogeny of the Shewanellaceae, and recommendation for two new genera, Pseudoshewanella and Parashewanella.</title>
        <authorList>
            <person name="Wang G."/>
        </authorList>
    </citation>
    <scope>NUCLEOTIDE SEQUENCE [LARGE SCALE GENOMIC DNA]</scope>
    <source>
        <strain evidence="2 3">C51</strain>
    </source>
</reference>
<dbReference type="PROSITE" id="PS51257">
    <property type="entry name" value="PROKAR_LIPOPROTEIN"/>
    <property type="match status" value="1"/>
</dbReference>
<feature type="signal peptide" evidence="1">
    <location>
        <begin position="1"/>
        <end position="20"/>
    </location>
</feature>
<evidence type="ECO:0000313" key="2">
    <source>
        <dbReference type="EMBL" id="RLV58716.1"/>
    </source>
</evidence>
<dbReference type="RefSeq" id="WP_121839960.1">
    <property type="nucleotide sequence ID" value="NZ_ML014807.1"/>
</dbReference>
<protein>
    <recommendedName>
        <fullName evidence="4">DUF2846 domain-containing protein</fullName>
    </recommendedName>
</protein>